<dbReference type="Proteomes" id="UP000823941">
    <property type="component" value="Chromosome 12"/>
</dbReference>
<name>A0ABQ7QLZ3_PLUXY</name>
<proteinExistence type="predicted"/>
<reference evidence="1 2" key="1">
    <citation type="submission" date="2021-06" db="EMBL/GenBank/DDBJ databases">
        <title>A haploid diamondback moth (Plutella xylostella L.) genome assembly resolves 31 chromosomes and identifies a diamide resistance mutation.</title>
        <authorList>
            <person name="Ward C.M."/>
            <person name="Perry K.D."/>
            <person name="Baker G."/>
            <person name="Powis K."/>
            <person name="Heckel D.G."/>
            <person name="Baxter S.W."/>
        </authorList>
    </citation>
    <scope>NUCLEOTIDE SEQUENCE [LARGE SCALE GENOMIC DNA]</scope>
    <source>
        <strain evidence="1 2">LV</strain>
        <tissue evidence="1">Single pupa</tissue>
    </source>
</reference>
<keyword evidence="2" id="KW-1185">Reference proteome</keyword>
<organism evidence="1 2">
    <name type="scientific">Plutella xylostella</name>
    <name type="common">Diamondback moth</name>
    <name type="synonym">Plutella maculipennis</name>
    <dbReference type="NCBI Taxonomy" id="51655"/>
    <lineage>
        <taxon>Eukaryota</taxon>
        <taxon>Metazoa</taxon>
        <taxon>Ecdysozoa</taxon>
        <taxon>Arthropoda</taxon>
        <taxon>Hexapoda</taxon>
        <taxon>Insecta</taxon>
        <taxon>Pterygota</taxon>
        <taxon>Neoptera</taxon>
        <taxon>Endopterygota</taxon>
        <taxon>Lepidoptera</taxon>
        <taxon>Glossata</taxon>
        <taxon>Ditrysia</taxon>
        <taxon>Yponomeutoidea</taxon>
        <taxon>Plutellidae</taxon>
        <taxon>Plutella</taxon>
    </lineage>
</organism>
<sequence>MACIVCGSVQRCGDTPPESATDAPPAPVCVLCNGSHRIYDCASFLAMSVEDRCSEAARLRLCANCLRSKYLKRKYIHHRI</sequence>
<dbReference type="EMBL" id="JAHIBW010000012">
    <property type="protein sequence ID" value="KAG7306207.1"/>
    <property type="molecule type" value="Genomic_DNA"/>
</dbReference>
<protein>
    <submittedName>
        <fullName evidence="1">Uncharacterized protein</fullName>
    </submittedName>
</protein>
<gene>
    <name evidence="1" type="ORF">JYU34_008809</name>
</gene>
<comment type="caution">
    <text evidence="1">The sequence shown here is derived from an EMBL/GenBank/DDBJ whole genome shotgun (WGS) entry which is preliminary data.</text>
</comment>
<evidence type="ECO:0000313" key="1">
    <source>
        <dbReference type="EMBL" id="KAG7306207.1"/>
    </source>
</evidence>
<accession>A0ABQ7QLZ3</accession>
<evidence type="ECO:0000313" key="2">
    <source>
        <dbReference type="Proteomes" id="UP000823941"/>
    </source>
</evidence>